<dbReference type="EMBL" id="JACYCD010000009">
    <property type="protein sequence ID" value="KAF8714637.1"/>
    <property type="molecule type" value="Genomic_DNA"/>
</dbReference>
<comment type="caution">
    <text evidence="5">The sequence shown here is derived from an EMBL/GenBank/DDBJ whole genome shotgun (WGS) entry which is preliminary data.</text>
</comment>
<dbReference type="GO" id="GO:0022857">
    <property type="term" value="F:transmembrane transporter activity"/>
    <property type="evidence" value="ECO:0007669"/>
    <property type="project" value="InterPro"/>
</dbReference>
<dbReference type="OrthoDB" id="2213137at2759"/>
<dbReference type="SUPFAM" id="SSF103473">
    <property type="entry name" value="MFS general substrate transporter"/>
    <property type="match status" value="1"/>
</dbReference>
<feature type="transmembrane region" description="Helical" evidence="4">
    <location>
        <begin position="389"/>
        <end position="407"/>
    </location>
</feature>
<keyword evidence="4" id="KW-1133">Transmembrane helix</keyword>
<keyword evidence="4" id="KW-0472">Membrane</keyword>
<feature type="transmembrane region" description="Helical" evidence="4">
    <location>
        <begin position="300"/>
        <end position="326"/>
    </location>
</feature>
<feature type="transmembrane region" description="Helical" evidence="4">
    <location>
        <begin position="445"/>
        <end position="465"/>
    </location>
</feature>
<proteinExistence type="inferred from homology"/>
<dbReference type="AlphaFoldDB" id="A0A8H7LW57"/>
<evidence type="ECO:0000256" key="1">
    <source>
        <dbReference type="ARBA" id="ARBA00004141"/>
    </source>
</evidence>
<feature type="transmembrane region" description="Helical" evidence="4">
    <location>
        <begin position="252"/>
        <end position="272"/>
    </location>
</feature>
<dbReference type="Pfam" id="PF07690">
    <property type="entry name" value="MFS_1"/>
    <property type="match status" value="1"/>
</dbReference>
<reference evidence="5" key="1">
    <citation type="submission" date="2020-09" db="EMBL/GenBank/DDBJ databases">
        <title>Comparative genome analyses of four rice-infecting Rhizoctonia solani isolates reveal extensive enrichment of homogalacturonan modification genes.</title>
        <authorList>
            <person name="Lee D.-Y."/>
            <person name="Jeon J."/>
            <person name="Kim K.-T."/>
            <person name="Cheong K."/>
            <person name="Song H."/>
            <person name="Choi G."/>
            <person name="Ko J."/>
            <person name="Opiyo S.O."/>
            <person name="Zuo S."/>
            <person name="Madhav S."/>
            <person name="Lee Y.-H."/>
            <person name="Wang G.-L."/>
        </authorList>
    </citation>
    <scope>NUCLEOTIDE SEQUENCE</scope>
    <source>
        <strain evidence="5">AG1-IA WGL</strain>
    </source>
</reference>
<dbReference type="InterPro" id="IPR050327">
    <property type="entry name" value="Proton-linked_MCT"/>
</dbReference>
<comment type="similarity">
    <text evidence="2">Belongs to the major facilitator superfamily. Monocarboxylate porter (TC 2.A.1.13) family.</text>
</comment>
<dbReference type="PANTHER" id="PTHR11360:SF284">
    <property type="entry name" value="EG:103B4.3 PROTEIN-RELATED"/>
    <property type="match status" value="1"/>
</dbReference>
<feature type="transmembrane region" description="Helical" evidence="4">
    <location>
        <begin position="363"/>
        <end position="383"/>
    </location>
</feature>
<dbReference type="InterPro" id="IPR036259">
    <property type="entry name" value="MFS_trans_sf"/>
</dbReference>
<dbReference type="PANTHER" id="PTHR11360">
    <property type="entry name" value="MONOCARBOXYLATE TRANSPORTER"/>
    <property type="match status" value="1"/>
</dbReference>
<dbReference type="Proteomes" id="UP000602905">
    <property type="component" value="Unassembled WGS sequence"/>
</dbReference>
<keyword evidence="4" id="KW-0812">Transmembrane</keyword>
<feature type="transmembrane region" description="Helical" evidence="4">
    <location>
        <begin position="220"/>
        <end position="240"/>
    </location>
</feature>
<accession>A0A8H7LW57</accession>
<evidence type="ECO:0000313" key="6">
    <source>
        <dbReference type="Proteomes" id="UP000602905"/>
    </source>
</evidence>
<dbReference type="GO" id="GO:0016020">
    <property type="term" value="C:membrane"/>
    <property type="evidence" value="ECO:0007669"/>
    <property type="project" value="UniProtKB-SubCell"/>
</dbReference>
<protein>
    <submittedName>
        <fullName evidence="5">Major Facilitator Superfamily</fullName>
    </submittedName>
</protein>
<feature type="non-terminal residue" evidence="5">
    <location>
        <position position="479"/>
    </location>
</feature>
<feature type="region of interest" description="Disordered" evidence="3">
    <location>
        <begin position="1"/>
        <end position="21"/>
    </location>
</feature>
<sequence>MGMEKPASQSYRSSRPCSLNMPPFTILGDELSNDRPDLEKNSNALGEKSTQVNDSPSLCASEPIVLPIDITREENGFIEGGWQGWLVVIGCFLIGAPTVGWNLIWGVFQAYHSAHLLRETPDATISLIGASQNAVYNGGCSLYFGKIRGPVVCVENPIGYKHFIIAGCAVVFISQLSAAWCKQFWSIFITQGVLQGAGCGLTLPMVFALPSQWFKKYRGLATGIVIAGAALGGAISSLVVQAMLLRMSLKMTLLIYAFAQGGIMFVGCFLVKTRPLASPIIGPIHKRIRWIDTVYFKDPVFWSCWFALALFVLGYQIPLIFISVYIRDTIPSISPQLATLPISVMNFSSAIGRTTVGLLADQIGFVNALILTATISAFSQAVLWNVTTYTYVGVITFSLTPPIATTLYGMQSLASLTGLLNIASLPGAFSGPPIGGYILKASGRNWHALAGYSGAVQFADIYIVYAARFKREPKILARL</sequence>
<feature type="transmembrane region" description="Helical" evidence="4">
    <location>
        <begin position="193"/>
        <end position="214"/>
    </location>
</feature>
<dbReference type="Gene3D" id="1.20.1250.20">
    <property type="entry name" value="MFS general substrate transporter like domains"/>
    <property type="match status" value="2"/>
</dbReference>
<feature type="transmembrane region" description="Helical" evidence="4">
    <location>
        <begin position="419"/>
        <end position="439"/>
    </location>
</feature>
<name>A0A8H7LW57_9AGAM</name>
<comment type="subcellular location">
    <subcellularLocation>
        <location evidence="1">Membrane</location>
        <topology evidence="1">Multi-pass membrane protein</topology>
    </subcellularLocation>
</comment>
<feature type="compositionally biased region" description="Polar residues" evidence="3">
    <location>
        <begin position="7"/>
        <end position="17"/>
    </location>
</feature>
<gene>
    <name evidence="5" type="ORF">RHS03_00233</name>
</gene>
<evidence type="ECO:0000256" key="2">
    <source>
        <dbReference type="ARBA" id="ARBA00006727"/>
    </source>
</evidence>
<feature type="transmembrane region" description="Helical" evidence="4">
    <location>
        <begin position="163"/>
        <end position="181"/>
    </location>
</feature>
<evidence type="ECO:0000313" key="5">
    <source>
        <dbReference type="EMBL" id="KAF8714637.1"/>
    </source>
</evidence>
<evidence type="ECO:0000256" key="3">
    <source>
        <dbReference type="SAM" id="MobiDB-lite"/>
    </source>
</evidence>
<feature type="transmembrane region" description="Helical" evidence="4">
    <location>
        <begin position="85"/>
        <end position="108"/>
    </location>
</feature>
<dbReference type="InterPro" id="IPR011701">
    <property type="entry name" value="MFS"/>
</dbReference>
<organism evidence="5 6">
    <name type="scientific">Rhizoctonia solani</name>
    <dbReference type="NCBI Taxonomy" id="456999"/>
    <lineage>
        <taxon>Eukaryota</taxon>
        <taxon>Fungi</taxon>
        <taxon>Dikarya</taxon>
        <taxon>Basidiomycota</taxon>
        <taxon>Agaricomycotina</taxon>
        <taxon>Agaricomycetes</taxon>
        <taxon>Cantharellales</taxon>
        <taxon>Ceratobasidiaceae</taxon>
        <taxon>Rhizoctonia</taxon>
    </lineage>
</organism>
<evidence type="ECO:0000256" key="4">
    <source>
        <dbReference type="SAM" id="Phobius"/>
    </source>
</evidence>